<proteinExistence type="predicted"/>
<gene>
    <name evidence="2" type="ORF">QBC36DRAFT_289452</name>
</gene>
<accession>A0AAN6WAK2</accession>
<sequence>MSTSPPPVDPPSVWLRAGDAAGGPFYILVSNLPEQTDWSEFRNFIFSSLQKKSEIFVTILGEQRNRGWVRVIGFSQFEYVKKWLARAYFKGRPVKVDDPGYRPGGTGAVQIVSPCKRDLPLIVTAEESLVLNRNPGFPPSAHKYMSDSAAWGYQPSAVPRNARVIMQPGQHGTVNWMAQQQQYQQQPPQQQQQIQAQPSLPQQSAPSIPTSWGANAHVAMYHQHTQAAPQALPQWWPHPQAQHPQQPQHIQQQPQRPASPEAQPAFRAQAAWSQQVQAVPSIPQPYFQPVQPGVAPGMSYWGFPPMAAAFYGSQPPQLVSNEAAQAQAQAEWLYQQQQKQIFYAWMFYAFQQQQQQQV</sequence>
<reference evidence="2" key="1">
    <citation type="journal article" date="2023" name="Mol. Phylogenet. Evol.">
        <title>Genome-scale phylogeny and comparative genomics of the fungal order Sordariales.</title>
        <authorList>
            <person name="Hensen N."/>
            <person name="Bonometti L."/>
            <person name="Westerberg I."/>
            <person name="Brannstrom I.O."/>
            <person name="Guillou S."/>
            <person name="Cros-Aarteil S."/>
            <person name="Calhoun S."/>
            <person name="Haridas S."/>
            <person name="Kuo A."/>
            <person name="Mondo S."/>
            <person name="Pangilinan J."/>
            <person name="Riley R."/>
            <person name="LaButti K."/>
            <person name="Andreopoulos B."/>
            <person name="Lipzen A."/>
            <person name="Chen C."/>
            <person name="Yan M."/>
            <person name="Daum C."/>
            <person name="Ng V."/>
            <person name="Clum A."/>
            <person name="Steindorff A."/>
            <person name="Ohm R.A."/>
            <person name="Martin F."/>
            <person name="Silar P."/>
            <person name="Natvig D.O."/>
            <person name="Lalanne C."/>
            <person name="Gautier V."/>
            <person name="Ament-Velasquez S.L."/>
            <person name="Kruys A."/>
            <person name="Hutchinson M.I."/>
            <person name="Powell A.J."/>
            <person name="Barry K."/>
            <person name="Miller A.N."/>
            <person name="Grigoriev I.V."/>
            <person name="Debuchy R."/>
            <person name="Gladieux P."/>
            <person name="Hiltunen Thoren M."/>
            <person name="Johannesson H."/>
        </authorList>
    </citation>
    <scope>NUCLEOTIDE SEQUENCE</scope>
    <source>
        <strain evidence="2">CBS 892.96</strain>
    </source>
</reference>
<organism evidence="2 3">
    <name type="scientific">Triangularia setosa</name>
    <dbReference type="NCBI Taxonomy" id="2587417"/>
    <lineage>
        <taxon>Eukaryota</taxon>
        <taxon>Fungi</taxon>
        <taxon>Dikarya</taxon>
        <taxon>Ascomycota</taxon>
        <taxon>Pezizomycotina</taxon>
        <taxon>Sordariomycetes</taxon>
        <taxon>Sordariomycetidae</taxon>
        <taxon>Sordariales</taxon>
        <taxon>Podosporaceae</taxon>
        <taxon>Triangularia</taxon>
    </lineage>
</organism>
<feature type="compositionally biased region" description="Low complexity" evidence="1">
    <location>
        <begin position="179"/>
        <end position="209"/>
    </location>
</feature>
<feature type="region of interest" description="Disordered" evidence="1">
    <location>
        <begin position="235"/>
        <end position="268"/>
    </location>
</feature>
<protein>
    <recommendedName>
        <fullName evidence="4">RRM domain-containing protein</fullName>
    </recommendedName>
</protein>
<name>A0AAN6WAK2_9PEZI</name>
<feature type="compositionally biased region" description="Low complexity" evidence="1">
    <location>
        <begin position="235"/>
        <end position="258"/>
    </location>
</feature>
<evidence type="ECO:0000313" key="3">
    <source>
        <dbReference type="Proteomes" id="UP001302321"/>
    </source>
</evidence>
<dbReference type="AlphaFoldDB" id="A0AAN6WAK2"/>
<evidence type="ECO:0000313" key="2">
    <source>
        <dbReference type="EMBL" id="KAK4177526.1"/>
    </source>
</evidence>
<evidence type="ECO:0008006" key="4">
    <source>
        <dbReference type="Google" id="ProtNLM"/>
    </source>
</evidence>
<keyword evidence="3" id="KW-1185">Reference proteome</keyword>
<dbReference type="EMBL" id="MU866162">
    <property type="protein sequence ID" value="KAK4177526.1"/>
    <property type="molecule type" value="Genomic_DNA"/>
</dbReference>
<dbReference type="CDD" id="cd00590">
    <property type="entry name" value="RRM_SF"/>
    <property type="match status" value="1"/>
</dbReference>
<dbReference type="Proteomes" id="UP001302321">
    <property type="component" value="Unassembled WGS sequence"/>
</dbReference>
<comment type="caution">
    <text evidence="2">The sequence shown here is derived from an EMBL/GenBank/DDBJ whole genome shotgun (WGS) entry which is preliminary data.</text>
</comment>
<dbReference type="GO" id="GO:0003676">
    <property type="term" value="F:nucleic acid binding"/>
    <property type="evidence" value="ECO:0007669"/>
    <property type="project" value="InterPro"/>
</dbReference>
<dbReference type="SUPFAM" id="SSF54928">
    <property type="entry name" value="RNA-binding domain, RBD"/>
    <property type="match status" value="1"/>
</dbReference>
<feature type="region of interest" description="Disordered" evidence="1">
    <location>
        <begin position="179"/>
        <end position="211"/>
    </location>
</feature>
<dbReference type="InterPro" id="IPR035979">
    <property type="entry name" value="RBD_domain_sf"/>
</dbReference>
<evidence type="ECO:0000256" key="1">
    <source>
        <dbReference type="SAM" id="MobiDB-lite"/>
    </source>
</evidence>
<reference evidence="2" key="2">
    <citation type="submission" date="2023-05" db="EMBL/GenBank/DDBJ databases">
        <authorList>
            <consortium name="Lawrence Berkeley National Laboratory"/>
            <person name="Steindorff A."/>
            <person name="Hensen N."/>
            <person name="Bonometti L."/>
            <person name="Westerberg I."/>
            <person name="Brannstrom I.O."/>
            <person name="Guillou S."/>
            <person name="Cros-Aarteil S."/>
            <person name="Calhoun S."/>
            <person name="Haridas S."/>
            <person name="Kuo A."/>
            <person name="Mondo S."/>
            <person name="Pangilinan J."/>
            <person name="Riley R."/>
            <person name="Labutti K."/>
            <person name="Andreopoulos B."/>
            <person name="Lipzen A."/>
            <person name="Chen C."/>
            <person name="Yanf M."/>
            <person name="Daum C."/>
            <person name="Ng V."/>
            <person name="Clum A."/>
            <person name="Ohm R."/>
            <person name="Martin F."/>
            <person name="Silar P."/>
            <person name="Natvig D."/>
            <person name="Lalanne C."/>
            <person name="Gautier V."/>
            <person name="Ament-Velasquez S.L."/>
            <person name="Kruys A."/>
            <person name="Hutchinson M.I."/>
            <person name="Powell A.J."/>
            <person name="Barry K."/>
            <person name="Miller A.N."/>
            <person name="Grigoriev I.V."/>
            <person name="Debuchy R."/>
            <person name="Gladieux P."/>
            <person name="Thoren M.H."/>
            <person name="Johannesson H."/>
        </authorList>
    </citation>
    <scope>NUCLEOTIDE SEQUENCE</scope>
    <source>
        <strain evidence="2">CBS 892.96</strain>
    </source>
</reference>